<dbReference type="Pfam" id="PF00730">
    <property type="entry name" value="HhH-GPD"/>
    <property type="match status" value="1"/>
</dbReference>
<proteinExistence type="inferred from homology"/>
<comment type="catalytic activity">
    <reaction evidence="12">
        <text>2'-deoxyribonucleotide-(2'-deoxyribose 5'-phosphate)-2'-deoxyribonucleotide-DNA = a 3'-end 2'-deoxyribonucleotide-(2,3-dehydro-2,3-deoxyribose 5'-phosphate)-DNA + a 5'-end 5'-phospho-2'-deoxyribonucleoside-DNA + H(+)</text>
        <dbReference type="Rhea" id="RHEA:66592"/>
        <dbReference type="Rhea" id="RHEA-COMP:13180"/>
        <dbReference type="Rhea" id="RHEA-COMP:16897"/>
        <dbReference type="Rhea" id="RHEA-COMP:17067"/>
        <dbReference type="ChEBI" id="CHEBI:15378"/>
        <dbReference type="ChEBI" id="CHEBI:136412"/>
        <dbReference type="ChEBI" id="CHEBI:157695"/>
        <dbReference type="ChEBI" id="CHEBI:167181"/>
        <dbReference type="EC" id="4.2.99.18"/>
    </reaction>
</comment>
<dbReference type="Gene3D" id="1.10.340.30">
    <property type="entry name" value="Hypothetical protein, domain 2"/>
    <property type="match status" value="1"/>
</dbReference>
<dbReference type="GO" id="GO:0034039">
    <property type="term" value="F:8-oxo-7,8-dihydroguanine DNA N-glycosylase activity"/>
    <property type="evidence" value="ECO:0007669"/>
    <property type="project" value="TreeGrafter"/>
</dbReference>
<reference evidence="16 17" key="1">
    <citation type="submission" date="2020-02" db="EMBL/GenBank/DDBJ databases">
        <authorList>
            <person name="Ferguson B K."/>
        </authorList>
    </citation>
    <scope>NUCLEOTIDE SEQUENCE [LARGE SCALE GENOMIC DNA]</scope>
</reference>
<evidence type="ECO:0000313" key="17">
    <source>
        <dbReference type="Proteomes" id="UP000479190"/>
    </source>
</evidence>
<evidence type="ECO:0000256" key="4">
    <source>
        <dbReference type="ARBA" id="ARBA00022763"/>
    </source>
</evidence>
<evidence type="ECO:0000256" key="6">
    <source>
        <dbReference type="ARBA" id="ARBA00023204"/>
    </source>
</evidence>
<keyword evidence="17" id="KW-1185">Reference proteome</keyword>
<dbReference type="CDD" id="cd00056">
    <property type="entry name" value="ENDO3c"/>
    <property type="match status" value="1"/>
</dbReference>
<feature type="domain" description="HhH-GPD" evidence="15">
    <location>
        <begin position="154"/>
        <end position="324"/>
    </location>
</feature>
<evidence type="ECO:0000256" key="10">
    <source>
        <dbReference type="ARBA" id="ARBA00023295"/>
    </source>
</evidence>
<dbReference type="Gene3D" id="3.30.310.40">
    <property type="match status" value="1"/>
</dbReference>
<keyword evidence="5" id="KW-0378">Hydrolase</keyword>
<gene>
    <name evidence="16" type="ORF">TBRA_LOCUS7387</name>
</gene>
<keyword evidence="10" id="KW-0326">Glycosidase</keyword>
<dbReference type="GO" id="GO:0006285">
    <property type="term" value="P:base-excision repair, AP site formation"/>
    <property type="evidence" value="ECO:0007669"/>
    <property type="project" value="TreeGrafter"/>
</dbReference>
<dbReference type="EC" id="4.2.99.18" evidence="3"/>
<evidence type="ECO:0000256" key="7">
    <source>
        <dbReference type="ARBA" id="ARBA00023239"/>
    </source>
</evidence>
<sequence length="361" mass="41100">MILGIKSASLFTNAFKLPLTMSQKKSDFKDESCGKIENFIHCEKDELDLGITLKGGQSFRWVECNDGYRGVFHNTVWTLVHRDNKISYTIHGSLKNDLNYGEILSKYFRLDVSLKENIQKWADCDSHFKTAYDQVGPVRMLDQDIVENLFSFICSSNNNITRISGMVEKLCRIFGDKICELENQTFFDFPKIENLTSSDVESTLRKEGFGYRAGYIIKSAKKLEELGGRMWLQGLMKENGVTYEHARENLMLLPGIGPKVADCICLMSLGHLEAIPVDTHIFQVACANYTPHLSKQTAVTPKIHQEINVYLRNLWGPLAGWAQTIVFCAKITSADKRKSKKRSAKENVQKSCQTKRTRKKT</sequence>
<evidence type="ECO:0000256" key="13">
    <source>
        <dbReference type="ARBA" id="ARBA00073127"/>
    </source>
</evidence>
<dbReference type="SMART" id="SM00478">
    <property type="entry name" value="ENDO3c"/>
    <property type="match status" value="1"/>
</dbReference>
<comment type="subcellular location">
    <subcellularLocation>
        <location evidence="1">Nucleus</location>
    </subcellularLocation>
</comment>
<dbReference type="FunFam" id="1.10.340.30:FF:000006">
    <property type="entry name" value="N-glycosylase/DNA lyase isoform X2"/>
    <property type="match status" value="1"/>
</dbReference>
<evidence type="ECO:0000259" key="15">
    <source>
        <dbReference type="SMART" id="SM00478"/>
    </source>
</evidence>
<dbReference type="SUPFAM" id="SSF48150">
    <property type="entry name" value="DNA-glycosylase"/>
    <property type="match status" value="1"/>
</dbReference>
<dbReference type="InterPro" id="IPR003265">
    <property type="entry name" value="HhH-GPD_domain"/>
</dbReference>
<feature type="region of interest" description="Disordered" evidence="14">
    <location>
        <begin position="335"/>
        <end position="361"/>
    </location>
</feature>
<evidence type="ECO:0000256" key="8">
    <source>
        <dbReference type="ARBA" id="ARBA00023242"/>
    </source>
</evidence>
<evidence type="ECO:0000256" key="11">
    <source>
        <dbReference type="ARBA" id="ARBA00025652"/>
    </source>
</evidence>
<dbReference type="GO" id="GO:0005634">
    <property type="term" value="C:nucleus"/>
    <property type="evidence" value="ECO:0007669"/>
    <property type="project" value="UniProtKB-SubCell"/>
</dbReference>
<evidence type="ECO:0000256" key="14">
    <source>
        <dbReference type="SAM" id="MobiDB-lite"/>
    </source>
</evidence>
<evidence type="ECO:0000256" key="1">
    <source>
        <dbReference type="ARBA" id="ARBA00004123"/>
    </source>
</evidence>
<keyword evidence="9" id="KW-0511">Multifunctional enzyme</keyword>
<evidence type="ECO:0000256" key="9">
    <source>
        <dbReference type="ARBA" id="ARBA00023268"/>
    </source>
</evidence>
<dbReference type="Gene3D" id="1.10.1670.10">
    <property type="entry name" value="Helix-hairpin-Helix base-excision DNA repair enzymes (C-terminal)"/>
    <property type="match status" value="1"/>
</dbReference>
<dbReference type="GO" id="GO:0003684">
    <property type="term" value="F:damaged DNA binding"/>
    <property type="evidence" value="ECO:0007669"/>
    <property type="project" value="InterPro"/>
</dbReference>
<dbReference type="GO" id="GO:0006289">
    <property type="term" value="P:nucleotide-excision repair"/>
    <property type="evidence" value="ECO:0007669"/>
    <property type="project" value="InterPro"/>
</dbReference>
<organism evidence="16 17">
    <name type="scientific">Trichogramma brassicae</name>
    <dbReference type="NCBI Taxonomy" id="86971"/>
    <lineage>
        <taxon>Eukaryota</taxon>
        <taxon>Metazoa</taxon>
        <taxon>Ecdysozoa</taxon>
        <taxon>Arthropoda</taxon>
        <taxon>Hexapoda</taxon>
        <taxon>Insecta</taxon>
        <taxon>Pterygota</taxon>
        <taxon>Neoptera</taxon>
        <taxon>Endopterygota</taxon>
        <taxon>Hymenoptera</taxon>
        <taxon>Apocrita</taxon>
        <taxon>Proctotrupomorpha</taxon>
        <taxon>Chalcidoidea</taxon>
        <taxon>Trichogrammatidae</taxon>
        <taxon>Trichogramma</taxon>
    </lineage>
</organism>
<keyword evidence="8" id="KW-0539">Nucleus</keyword>
<keyword evidence="7" id="KW-0456">Lyase</keyword>
<protein>
    <recommendedName>
        <fullName evidence="13">N-glycosylase/DNA lyase</fullName>
        <ecNumber evidence="3">4.2.99.18</ecNumber>
    </recommendedName>
</protein>
<keyword evidence="6" id="KW-0234">DNA repair</keyword>
<dbReference type="AlphaFoldDB" id="A0A6H5IIG0"/>
<accession>A0A6H5IIG0</accession>
<dbReference type="OrthoDB" id="238681at2759"/>
<evidence type="ECO:0000313" key="16">
    <source>
        <dbReference type="EMBL" id="CAB0035493.1"/>
    </source>
</evidence>
<dbReference type="InterPro" id="IPR052054">
    <property type="entry name" value="Oxidative_DNA_repair_enzyme"/>
</dbReference>
<evidence type="ECO:0000256" key="3">
    <source>
        <dbReference type="ARBA" id="ARBA00012720"/>
    </source>
</evidence>
<dbReference type="SUPFAM" id="SSF55945">
    <property type="entry name" value="TATA-box binding protein-like"/>
    <property type="match status" value="1"/>
</dbReference>
<name>A0A6H5IIG0_9HYME</name>
<dbReference type="EMBL" id="CADCXV010000791">
    <property type="protein sequence ID" value="CAB0035493.1"/>
    <property type="molecule type" value="Genomic_DNA"/>
</dbReference>
<evidence type="ECO:0000256" key="12">
    <source>
        <dbReference type="ARBA" id="ARBA00044632"/>
    </source>
</evidence>
<dbReference type="Proteomes" id="UP000479190">
    <property type="component" value="Unassembled WGS sequence"/>
</dbReference>
<dbReference type="PANTHER" id="PTHR10242:SF2">
    <property type="entry name" value="N-GLYCOSYLASE_DNA LYASE"/>
    <property type="match status" value="1"/>
</dbReference>
<dbReference type="InterPro" id="IPR012904">
    <property type="entry name" value="OGG_N"/>
</dbReference>
<evidence type="ECO:0000256" key="5">
    <source>
        <dbReference type="ARBA" id="ARBA00022801"/>
    </source>
</evidence>
<dbReference type="GO" id="GO:0140078">
    <property type="term" value="F:class I DNA-(apurinic or apyrimidinic site) endonuclease activity"/>
    <property type="evidence" value="ECO:0007669"/>
    <property type="project" value="UniProtKB-EC"/>
</dbReference>
<comment type="function">
    <text evidence="11">DNA repair enzyme that incises DNA at 8-oxoG residues. Excises 7,8-dihydro-8-oxoguanine and 2,6-diamino-4-hydroxy-5-N-methylformamidopyrimidine (FAPY) from damaged DNA. Has a beta-lyase activity that nicks DNA 3' to the lesion.</text>
</comment>
<dbReference type="Pfam" id="PF07934">
    <property type="entry name" value="OGG_N"/>
    <property type="match status" value="1"/>
</dbReference>
<dbReference type="PANTHER" id="PTHR10242">
    <property type="entry name" value="8-OXOGUANINE DNA GLYCOSYLASE"/>
    <property type="match status" value="1"/>
</dbReference>
<dbReference type="InterPro" id="IPR023170">
    <property type="entry name" value="HhH_base_excis_C"/>
</dbReference>
<dbReference type="InterPro" id="IPR011257">
    <property type="entry name" value="DNA_glycosylase"/>
</dbReference>
<evidence type="ECO:0000256" key="2">
    <source>
        <dbReference type="ARBA" id="ARBA00010679"/>
    </source>
</evidence>
<comment type="similarity">
    <text evidence="2">Belongs to the type-1 OGG1 family.</text>
</comment>
<keyword evidence="4" id="KW-0227">DNA damage</keyword>